<dbReference type="InterPro" id="IPR035436">
    <property type="entry name" value="Dystrophin/utrophin"/>
</dbReference>
<feature type="domain" description="ZZ-type" evidence="18">
    <location>
        <begin position="3308"/>
        <end position="3364"/>
    </location>
</feature>
<dbReference type="CDD" id="cd00201">
    <property type="entry name" value="WW"/>
    <property type="match status" value="1"/>
</dbReference>
<dbReference type="Pfam" id="PF00569">
    <property type="entry name" value="ZZ"/>
    <property type="match status" value="1"/>
</dbReference>
<keyword evidence="5" id="KW-0479">Metal-binding</keyword>
<dbReference type="PANTHER" id="PTHR12268">
    <property type="entry name" value="E3 UBIQUITIN-PROTEIN LIGASE KCMF1"/>
    <property type="match status" value="1"/>
</dbReference>
<dbReference type="InterPro" id="IPR018159">
    <property type="entry name" value="Spectrin/alpha-actinin"/>
</dbReference>
<dbReference type="Pfam" id="PF00435">
    <property type="entry name" value="Spectrin"/>
    <property type="match status" value="10"/>
</dbReference>
<feature type="region of interest" description="Disordered" evidence="15">
    <location>
        <begin position="3578"/>
        <end position="3626"/>
    </location>
</feature>
<evidence type="ECO:0000256" key="7">
    <source>
        <dbReference type="ARBA" id="ARBA00022771"/>
    </source>
</evidence>
<feature type="compositionally biased region" description="Polar residues" evidence="15">
    <location>
        <begin position="3585"/>
        <end position="3626"/>
    </location>
</feature>
<accession>A0ABM1SCE6</accession>
<dbReference type="Gene3D" id="2.20.70.10">
    <property type="match status" value="1"/>
</dbReference>
<dbReference type="SUPFAM" id="SSF51045">
    <property type="entry name" value="WW domain"/>
    <property type="match status" value="1"/>
</dbReference>
<feature type="region of interest" description="Disordered" evidence="15">
    <location>
        <begin position="1986"/>
        <end position="2005"/>
    </location>
</feature>
<dbReference type="InterPro" id="IPR043145">
    <property type="entry name" value="Znf_ZZ_sf"/>
</dbReference>
<dbReference type="SMART" id="SM00150">
    <property type="entry name" value="SPEC"/>
    <property type="match status" value="21"/>
</dbReference>
<dbReference type="PROSITE" id="PS00019">
    <property type="entry name" value="ACTININ_1"/>
    <property type="match status" value="1"/>
</dbReference>
<keyword evidence="14" id="KW-0175">Coiled coil</keyword>
<dbReference type="InterPro" id="IPR001715">
    <property type="entry name" value="CH_dom"/>
</dbReference>
<feature type="coiled-coil region" evidence="14">
    <location>
        <begin position="2514"/>
        <end position="2564"/>
    </location>
</feature>
<dbReference type="Gene3D" id="1.10.418.10">
    <property type="entry name" value="Calponin-like domain"/>
    <property type="match status" value="2"/>
</dbReference>
<dbReference type="InterPro" id="IPR001202">
    <property type="entry name" value="WW_dom"/>
</dbReference>
<dbReference type="InterPro" id="IPR000433">
    <property type="entry name" value="Znf_ZZ"/>
</dbReference>
<dbReference type="CDD" id="cd16242">
    <property type="entry name" value="EFh_DMD_like"/>
    <property type="match status" value="1"/>
</dbReference>
<evidence type="ECO:0000256" key="4">
    <source>
        <dbReference type="ARBA" id="ARBA00022490"/>
    </source>
</evidence>
<dbReference type="PIRSF" id="PIRSF002341">
    <property type="entry name" value="Dystrophin/utrophin"/>
    <property type="match status" value="1"/>
</dbReference>
<dbReference type="PROSITE" id="PS01357">
    <property type="entry name" value="ZF_ZZ_1"/>
    <property type="match status" value="1"/>
</dbReference>
<dbReference type="GeneID" id="106459004"/>
<keyword evidence="6" id="KW-0677">Repeat</keyword>
<keyword evidence="7 13" id="KW-0863">Zinc-finger</keyword>
<evidence type="ECO:0000256" key="1">
    <source>
        <dbReference type="ARBA" id="ARBA00004245"/>
    </source>
</evidence>
<dbReference type="PROSITE" id="PS50021">
    <property type="entry name" value="CH"/>
    <property type="match status" value="2"/>
</dbReference>
<feature type="domain" description="Calponin-homology (CH)" evidence="17">
    <location>
        <begin position="37"/>
        <end position="141"/>
    </location>
</feature>
<evidence type="ECO:0000259" key="16">
    <source>
        <dbReference type="PROSITE" id="PS50020"/>
    </source>
</evidence>
<dbReference type="Gene3D" id="3.30.60.90">
    <property type="match status" value="1"/>
</dbReference>
<feature type="coiled-coil region" evidence="14">
    <location>
        <begin position="3015"/>
        <end position="3049"/>
    </location>
</feature>
<evidence type="ECO:0000256" key="15">
    <source>
        <dbReference type="SAM" id="MobiDB-lite"/>
    </source>
</evidence>
<dbReference type="SMART" id="SM00291">
    <property type="entry name" value="ZnF_ZZ"/>
    <property type="match status" value="1"/>
</dbReference>
<dbReference type="InterPro" id="IPR015153">
    <property type="entry name" value="EF-hand_dom_typ1"/>
</dbReference>
<dbReference type="Pfam" id="PF09069">
    <property type="entry name" value="EF-hand_3"/>
    <property type="match status" value="1"/>
</dbReference>
<feature type="coiled-coil region" evidence="14">
    <location>
        <begin position="1655"/>
        <end position="1709"/>
    </location>
</feature>
<evidence type="ECO:0000256" key="10">
    <source>
        <dbReference type="ARBA" id="ARBA00023136"/>
    </source>
</evidence>
<feature type="coiled-coil region" evidence="14">
    <location>
        <begin position="2888"/>
        <end position="2954"/>
    </location>
</feature>
<evidence type="ECO:0000313" key="19">
    <source>
        <dbReference type="Proteomes" id="UP000694941"/>
    </source>
</evidence>
<keyword evidence="12" id="KW-0206">Cytoskeleton</keyword>
<keyword evidence="11" id="KW-0009">Actin-binding</keyword>
<dbReference type="Pfam" id="PF09068">
    <property type="entry name" value="EF-hand_2"/>
    <property type="match status" value="1"/>
</dbReference>
<keyword evidence="9" id="KW-0106">Calcium</keyword>
<keyword evidence="3" id="KW-1003">Cell membrane</keyword>
<dbReference type="SMART" id="SM00456">
    <property type="entry name" value="WW"/>
    <property type="match status" value="1"/>
</dbReference>
<reference evidence="20" key="1">
    <citation type="submission" date="2025-08" db="UniProtKB">
        <authorList>
            <consortium name="RefSeq"/>
        </authorList>
    </citation>
    <scope>IDENTIFICATION</scope>
    <source>
        <tissue evidence="20">Muscle</tissue>
    </source>
</reference>
<evidence type="ECO:0000256" key="11">
    <source>
        <dbReference type="ARBA" id="ARBA00023203"/>
    </source>
</evidence>
<dbReference type="InterPro" id="IPR050774">
    <property type="entry name" value="KCMF1/Dystrophin"/>
</dbReference>
<dbReference type="PROSITE" id="PS50020">
    <property type="entry name" value="WW_DOMAIN_2"/>
    <property type="match status" value="1"/>
</dbReference>
<dbReference type="InterPro" id="IPR002017">
    <property type="entry name" value="Spectrin_repeat"/>
</dbReference>
<evidence type="ECO:0000256" key="14">
    <source>
        <dbReference type="SAM" id="Coils"/>
    </source>
</evidence>
<evidence type="ECO:0000256" key="12">
    <source>
        <dbReference type="ARBA" id="ARBA00023212"/>
    </source>
</evidence>
<dbReference type="RefSeq" id="XP_022241301.1">
    <property type="nucleotide sequence ID" value="XM_022385593.1"/>
</dbReference>
<dbReference type="PROSITE" id="PS00020">
    <property type="entry name" value="ACTININ_2"/>
    <property type="match status" value="1"/>
</dbReference>
<dbReference type="CDD" id="cd02334">
    <property type="entry name" value="ZZ_dystrophin"/>
    <property type="match status" value="1"/>
</dbReference>
<evidence type="ECO:0000256" key="6">
    <source>
        <dbReference type="ARBA" id="ARBA00022737"/>
    </source>
</evidence>
<feature type="coiled-coil region" evidence="14">
    <location>
        <begin position="588"/>
        <end position="615"/>
    </location>
</feature>
<feature type="compositionally biased region" description="Polar residues" evidence="15">
    <location>
        <begin position="1988"/>
        <end position="2005"/>
    </location>
</feature>
<dbReference type="InterPro" id="IPR015154">
    <property type="entry name" value="EF-hand_dom_typ2"/>
</dbReference>
<dbReference type="InterPro" id="IPR036872">
    <property type="entry name" value="CH_dom_sf"/>
</dbReference>
<dbReference type="CDD" id="cd00176">
    <property type="entry name" value="SPEC"/>
    <property type="match status" value="9"/>
</dbReference>
<evidence type="ECO:0000259" key="18">
    <source>
        <dbReference type="PROSITE" id="PS50135"/>
    </source>
</evidence>
<dbReference type="SUPFAM" id="SSF57850">
    <property type="entry name" value="RING/U-box"/>
    <property type="match status" value="1"/>
</dbReference>
<dbReference type="PROSITE" id="PS01159">
    <property type="entry name" value="WW_DOMAIN_1"/>
    <property type="match status" value="1"/>
</dbReference>
<evidence type="ECO:0000313" key="20">
    <source>
        <dbReference type="RefSeq" id="XP_022241301.1"/>
    </source>
</evidence>
<keyword evidence="19" id="KW-1185">Reference proteome</keyword>
<organism evidence="19 20">
    <name type="scientific">Limulus polyphemus</name>
    <name type="common">Atlantic horseshoe crab</name>
    <dbReference type="NCBI Taxonomy" id="6850"/>
    <lineage>
        <taxon>Eukaryota</taxon>
        <taxon>Metazoa</taxon>
        <taxon>Ecdysozoa</taxon>
        <taxon>Arthropoda</taxon>
        <taxon>Chelicerata</taxon>
        <taxon>Merostomata</taxon>
        <taxon>Xiphosura</taxon>
        <taxon>Limulidae</taxon>
        <taxon>Limulus</taxon>
    </lineage>
</organism>
<dbReference type="SMART" id="SM00033">
    <property type="entry name" value="CH"/>
    <property type="match status" value="2"/>
</dbReference>
<dbReference type="SUPFAM" id="SSF47576">
    <property type="entry name" value="Calponin-homology domain, CH-domain"/>
    <property type="match status" value="1"/>
</dbReference>
<feature type="coiled-coil region" evidence="14">
    <location>
        <begin position="817"/>
        <end position="854"/>
    </location>
</feature>
<dbReference type="PANTHER" id="PTHR12268:SF14">
    <property type="entry name" value="DYSTROPHIN-1"/>
    <property type="match status" value="1"/>
</dbReference>
<feature type="domain" description="WW" evidence="16">
    <location>
        <begin position="3053"/>
        <end position="3086"/>
    </location>
</feature>
<keyword evidence="8" id="KW-0862">Zinc</keyword>
<feature type="coiled-coil region" evidence="14">
    <location>
        <begin position="750"/>
        <end position="777"/>
    </location>
</feature>
<sequence length="3669" mass="422393">MYSPTVVYDTNIQHPECVFEEDRFLSRIREKKDEREDVQKKTFSKWLNSQLSKANQPIIRDLFVDLRDGTRLLAILEVLCHRELRRERGRLRVHHLNNVGRALQVLEENGIKLVNISTNDIVDGNPKLTLGLVWSIILHWQVHGVLKNASHEIHQTNLEKTLLAWCRDATKGYSGVDIRNFTTSWSDGLAFNALIHKFRPNLFDYGGLMRKDVITRLEHAFHIAHQYLGIDKLLDPEDVSTTRPDKKSVMMYVMCFFQALPHENIPFRRLESVDLSDSESSVRGRPSFGGSDVSTYQSSLEDVLTWLLEAEERLSQERPVEGSVEEVKSLFHSHEEFMLELTQHQINIGEVLQEGQRIISKGRVTTEEREEIQTQMELLNSRWEDLRIKAMDRQSKLHEMLMELQQQQLNSLRRWLTEMEDKISRLGPVGPDLPAVHRQIEQHQKLQNDTEQQQEMVNSLSNMVVVVDENNADSAYLDLEDQLAALGERWAHVCQWVEDRGSLLQVVAPAWKQLEEEEAHFKQWLHLKELQLSEMEKSNFTDSYGILESVKQLQEFEPEMETQNKNLSYLTEQTQRIVGKIEWGSFAARELNLKISQLTDRWDNLIQRIENLSRKLSHSGVEQKVRQQAEKQARSVGQYRRETRTIQTNLTGSLVTQSTAGGAKKRRLDSWQIQEWYRSLDAVNSWLERIECTLSSGQGGKRWDNSSLADQQILLEDVEADVGTHKEEVRQVLSQGHQVLEDLKSGGENTEKMQNVLQEVQRRWEDVQEKMETQRRRIEGLAEAAQIQSELDVLEEMLESHRKWLEKAEITLRHGQVEELRRIADQCKIRIKSLQGQEEKASQLRKQARGLQNQPFMPATLPVTQQLDRLVHRWDDISYRMGELERRVGNSVNHSPPPKFLEAVEALESWLMSVQQALTSEQFHVTDIEKLEDQLQKYRELQTTVEEEESNLQYVNNTAEELLSGQPEAPWLADLERQLRDLNAYWNDVCTLLDERQDRIERTIAQLKQFQEETEGLTSWMLDVDLFLHAEEAAIGDVETLQAQLEQSTALQDDIKTIQPNVDNINSTGRELLQNAEVSFSNRLKDRLSQLNEKWNTVLRLAQSKNTSLEEALRKSQTAVSGISEFEKWLTSVEAEMPSDESITTSVELQTRTKKFQLIKDKLDAKASDHRRLKTVINDMLARGRTTRLEEILSQLSMLNTRLIEMTKKAQDSFSTLKKAAGKYAEFRSLMMTEKDWLDRLERKLKRSPESAADAEEISENLDDLENFLRHHPPDRIQTIQNIAQTLIDQNIMAALLQEEVDLITKRWNTLTHQGRERQQVLESRIAQAQQCECQVLAVQGWITHMDTVLQNRLDSDILAQDVPEENAQLQTEFAEHEATIKRLEKEVEQYRHQGRHEASLRLEEQLRLVKKRFAELSTKFCKFQKPSDFEPKLGRVVRMLDEVEQGLHLLEVTTDDPETLQDKMDNCMHFYKLLSDIKTEVELVIRLGRQIVENQQTESPRELSQRLDILKSRYNQLGAKVTESKSVLEKALKISQKLKTEMSILQEWLDKTGTELEQRKSRRSSLDIHEESLFAKQTLQEMDKRHAMLSSVCDLTDTLVGIAQPPGLPELTESVAEVKKQWTTLKRKLRDRQKEVEDTDQEGSVRLQEFMSSLERVKSWLVNAEAELDTLEKLSPETEFGHSRKQRLKTLHSELVDMSSKVDDLRDDALELIRVGDRYQQTVEPELTHLNQRWDTVSDRIKQKQQGRTEVVIEVQRSIVTELRASPVQLSSSEPGSPRLEDLIVKLDDTLKSIDNLDKKFKDGYHLQSPDVTREIDEIEKQNREDIGKMDSRVVQVSTEGDKMLHRIGPSESSQVLQIKKKLEGISKNWRMAKKEGNAQQQKLRELRSNWQKLEEERDRVLAQLVSLLQNLEQARNSQQQQKAVQEQAGKVGQEVAALQQQAKVLQEQGVPHSALQFLLQRLVQLWLQAEAQLSTLQKPEFPHTKTVVTQTEKSPGTEINNSKTENVSSNFIAKVDKLREAIASVNRQLHQPELVGKDFEEFIKQESELKVVKGALESLKPNLEAVKVEGQALVKKKSGTESQQLSRVLDKLSEEWTKVKQAYTERYNRWLKARDVWQKFDTSLRTLSNWLSETETILVRTRLPSGDLDFEKARRHQESLQQQVTEKMTLLELVTTTGRRVAEQCSPPDAVLLQEQLDSINRRWKSLVTDLASRREKLEKDGSQLAEVKEEMLDLIFWLDETETFVCGTPYPTDIPGIKETLENLKRIEEETGPRRTSMMSVLLARTLLRPDDVDKAEERFHKVSTDVPELRHKLETHLSNLTLFLEQLEAEKLWILETKNTLEKYQEEIAPPPLETVVDPDIIQTHAVAFNQLEESYRQLKKNSQAMPPAVRDDLQTVREEWVAVQEMIRPLVVVNLDQNLSSSRKASVSSTFSATGKPLVSAEGRQGESFSTGFQRDLDSLARHLQDWLTTQDLSLRAQVVDIIDEQGVETAIERVEKFLLDYSHKDIHLKKLQTAIDQQKQTTNEEVNEELERKVGQLRQDWEDARERAMQRKKKLEGISADGRSFEEKRREVEAWLGRAECRLEKLPPVGQTLDVLEVQLKEQKLLRHEVHQWRSTVESLSRHAQKLTTDYPRDDSSKARIAADQAYHRYTKLCHSIQGRGKALQNALISLQQLDKALDGFLAWLSEAESTLEMLESDISRVGPQKDDQNITSWLEQVKELQQEIESQRDLHVTLNERSSHLLKSLNLKCHDDALLLQRKLEEMNQRWNELRLKTASIRNQLESHSEQWNQLLLSLRELTEWVIKKDTELAAQPPLGGDVASVTKQQDEHKAFCRQLDDKRPVIESNLLAGRQYLAKEPQFTDTSDSEGMSFDLDLIESRGYRSAEEQAREINQSIRREVRKLAEKWSSLVTRSEQRQKRIEEVFSKMQSLQKGMNELNSQLQTAEAETSEWTPVTDLAGDQITEQLDELKEFKKNMESIHSVASVMNKSAARFTDSNLPLSSANHSRLEDLNTKLRQLQAAIDDRQKQLEEAQVDRGSAQQKYLNASVDAPWERGVAVNKVPYYINHTTETTTWEHPKLTDLLDSLSEFNDVKFSAYRTAMKLRAVQRRLCLDLVHLNNLISAFDHHGLRAQNDKLITVPEILTCLATVYDSVSSEHSSLMQKPLCMDLCLNWLLSLYDNTSRVGHLRILSFKVGIVLLCRGTLENKFRYLFRLIADVKGSVDERKLGLLLYDCMQIPRMLGEIAAFGGSNIEPSVRSCFEKGSKKKEIQVIHFLAWLQQEPQSLVWLPVLHRLAAAETAKHQAKCNICKLYPIVGFRYRCLKCFNFDICQSCFFSARKSKAHKLTHPVQEYCTTTTSGEDVRDFTRVVRNKLKSKHYFKKHPRLGYLPVQTVLEGDDLESPAPSPQHTLSSQEMHSRLELYASRLAEVELRGRNNSTPDSSEDEHQLIVQYCQTLSGENSLPLPCSPAQIMAVIDSDQKEELEAMIQELEEENKHLQAEYDLLRESRTGLSLPATATEDQNGQALSRDDELIAEAKLLRQHEGRLEARMQILEDHNRQLEAQLQRLRQLLDEPQPGTVKSSKSASGQTTPYSTPQPSLTRNKSLPSDPSSEKNGQVSETVAQSAAVGNLFHMAGNLGKAVGTLVNVMTDDEGGSGSDDEKH</sequence>
<gene>
    <name evidence="20" type="primary">LOC106459004</name>
</gene>
<name>A0ABM1SCE6_LIMPO</name>
<feature type="coiled-coil region" evidence="14">
    <location>
        <begin position="1878"/>
        <end position="1950"/>
    </location>
</feature>
<dbReference type="Pfam" id="PF00307">
    <property type="entry name" value="CH"/>
    <property type="match status" value="2"/>
</dbReference>
<dbReference type="InterPro" id="IPR001589">
    <property type="entry name" value="Actinin_actin-bd_CS"/>
</dbReference>
<dbReference type="Proteomes" id="UP000694941">
    <property type="component" value="Unplaced"/>
</dbReference>
<protein>
    <submittedName>
        <fullName evidence="20">Dystrophin-like</fullName>
    </submittedName>
</protein>
<dbReference type="Gene3D" id="1.10.238.10">
    <property type="entry name" value="EF-hand"/>
    <property type="match status" value="2"/>
</dbReference>
<dbReference type="Gene3D" id="1.20.58.60">
    <property type="match status" value="16"/>
</dbReference>
<evidence type="ECO:0000256" key="5">
    <source>
        <dbReference type="ARBA" id="ARBA00022723"/>
    </source>
</evidence>
<proteinExistence type="predicted"/>
<evidence type="ECO:0000256" key="13">
    <source>
        <dbReference type="PROSITE-ProRule" id="PRU00228"/>
    </source>
</evidence>
<feature type="coiled-coil region" evidence="14">
    <location>
        <begin position="1367"/>
        <end position="1394"/>
    </location>
</feature>
<dbReference type="InterPro" id="IPR036020">
    <property type="entry name" value="WW_dom_sf"/>
</dbReference>
<dbReference type="SUPFAM" id="SSF47473">
    <property type="entry name" value="EF-hand"/>
    <property type="match status" value="2"/>
</dbReference>
<dbReference type="InterPro" id="IPR011992">
    <property type="entry name" value="EF-hand-dom_pair"/>
</dbReference>
<comment type="subcellular location">
    <subcellularLocation>
        <location evidence="2">Cell membrane</location>
        <location evidence="2">Sarcolemma</location>
        <topology evidence="2">Peripheral membrane protein</topology>
        <orientation evidence="2">Cytoplasmic side</orientation>
    </subcellularLocation>
    <subcellularLocation>
        <location evidence="1">Cytoplasm</location>
        <location evidence="1">Cytoskeleton</location>
    </subcellularLocation>
</comment>
<feature type="coiled-coil region" evidence="14">
    <location>
        <begin position="402"/>
        <end position="463"/>
    </location>
</feature>
<feature type="coiled-coil region" evidence="14">
    <location>
        <begin position="2717"/>
        <end position="2780"/>
    </location>
</feature>
<evidence type="ECO:0000259" key="17">
    <source>
        <dbReference type="PROSITE" id="PS50021"/>
    </source>
</evidence>
<keyword evidence="4" id="KW-0963">Cytoplasm</keyword>
<dbReference type="SUPFAM" id="SSF46966">
    <property type="entry name" value="Spectrin repeat"/>
    <property type="match status" value="19"/>
</dbReference>
<evidence type="ECO:0000256" key="9">
    <source>
        <dbReference type="ARBA" id="ARBA00022837"/>
    </source>
</evidence>
<evidence type="ECO:0000256" key="2">
    <source>
        <dbReference type="ARBA" id="ARBA00004278"/>
    </source>
</evidence>
<feature type="coiled-coil region" evidence="14">
    <location>
        <begin position="921"/>
        <end position="958"/>
    </location>
</feature>
<feature type="coiled-coil region" evidence="14">
    <location>
        <begin position="3480"/>
        <end position="3514"/>
    </location>
</feature>
<keyword evidence="10" id="KW-0472">Membrane</keyword>
<dbReference type="PROSITE" id="PS50135">
    <property type="entry name" value="ZF_ZZ_2"/>
    <property type="match status" value="1"/>
</dbReference>
<feature type="domain" description="Calponin-homology (CH)" evidence="17">
    <location>
        <begin position="156"/>
        <end position="261"/>
    </location>
</feature>
<evidence type="ECO:0000256" key="3">
    <source>
        <dbReference type="ARBA" id="ARBA00022475"/>
    </source>
</evidence>
<evidence type="ECO:0000256" key="8">
    <source>
        <dbReference type="ARBA" id="ARBA00022833"/>
    </source>
</evidence>